<keyword evidence="1" id="KW-0812">Transmembrane</keyword>
<evidence type="ECO:0000313" key="3">
    <source>
        <dbReference type="Proteomes" id="UP000467488"/>
    </source>
</evidence>
<dbReference type="Proteomes" id="UP000467488">
    <property type="component" value="Chromosome"/>
</dbReference>
<feature type="transmembrane region" description="Helical" evidence="1">
    <location>
        <begin position="50"/>
        <end position="66"/>
    </location>
</feature>
<dbReference type="AlphaFoldDB" id="A0A8S0FD89"/>
<evidence type="ECO:0000256" key="1">
    <source>
        <dbReference type="SAM" id="Phobius"/>
    </source>
</evidence>
<gene>
    <name evidence="2" type="ORF">EIMP300_08220</name>
</gene>
<sequence length="163" mass="18778">MRTPSRYIFRLPSHEINPFRATLLLILLICAVLAGVSWLILSFVRTGNTFIFWLTLFIGYLIAIAKQEKIKLIEKRQIMADKRQGLSICQFARQFSPHTVDTWVIRAVWNTLQGNGYIDYPLPLKASDKLDDDLDLVNDADELEELVEDIAARCGRDLRGNRR</sequence>
<reference evidence="2 3" key="1">
    <citation type="submission" date="2020-01" db="EMBL/GenBank/DDBJ databases">
        <title>Dynamics of blaIMP-6 dissemination in carbapenem resistant Enterobacteriacea isolated from regional surveillance in Osaka, Japan.</title>
        <authorList>
            <person name="Abe R."/>
            <person name="Akeda Y."/>
            <person name="Sugawara Y."/>
            <person name="Yamamoto N."/>
            <person name="Tomono K."/>
            <person name="Takeuchi D."/>
            <person name="Kawahara R."/>
            <person name="Hamada S."/>
        </authorList>
    </citation>
    <scope>NUCLEOTIDE SEQUENCE [LARGE SCALE GENOMIC DNA]</scope>
    <source>
        <strain evidence="2 3">E300</strain>
    </source>
</reference>
<keyword evidence="1" id="KW-1133">Transmembrane helix</keyword>
<protein>
    <submittedName>
        <fullName evidence="2">Uncharacterized protein</fullName>
    </submittedName>
</protein>
<name>A0A8S0FD89_ECOLX</name>
<organism evidence="2 3">
    <name type="scientific">Escherichia coli</name>
    <dbReference type="NCBI Taxonomy" id="562"/>
    <lineage>
        <taxon>Bacteria</taxon>
        <taxon>Pseudomonadati</taxon>
        <taxon>Pseudomonadota</taxon>
        <taxon>Gammaproteobacteria</taxon>
        <taxon>Enterobacterales</taxon>
        <taxon>Enterobacteriaceae</taxon>
        <taxon>Escherichia</taxon>
    </lineage>
</organism>
<proteinExistence type="predicted"/>
<accession>A0A8S0FD89</accession>
<feature type="transmembrane region" description="Helical" evidence="1">
    <location>
        <begin position="21"/>
        <end position="44"/>
    </location>
</feature>
<evidence type="ECO:0000313" key="2">
    <source>
        <dbReference type="EMBL" id="BBU79422.1"/>
    </source>
</evidence>
<keyword evidence="1" id="KW-0472">Membrane</keyword>
<dbReference type="EMBL" id="AP022360">
    <property type="protein sequence ID" value="BBU79422.1"/>
    <property type="molecule type" value="Genomic_DNA"/>
</dbReference>